<feature type="domain" description="Helicase/UvrB N-terminal" evidence="2">
    <location>
        <begin position="16"/>
        <end position="127"/>
    </location>
</feature>
<protein>
    <recommendedName>
        <fullName evidence="2">Helicase/UvrB N-terminal domain-containing protein</fullName>
    </recommendedName>
</protein>
<evidence type="ECO:0000313" key="3">
    <source>
        <dbReference type="EMBL" id="GAI13781.1"/>
    </source>
</evidence>
<dbReference type="AlphaFoldDB" id="X1M6Q6"/>
<dbReference type="GO" id="GO:0003677">
    <property type="term" value="F:DNA binding"/>
    <property type="evidence" value="ECO:0007669"/>
    <property type="project" value="InterPro"/>
</dbReference>
<dbReference type="SUPFAM" id="SSF52540">
    <property type="entry name" value="P-loop containing nucleoside triphosphate hydrolases"/>
    <property type="match status" value="1"/>
</dbReference>
<accession>X1M6Q6</accession>
<dbReference type="Pfam" id="PF04851">
    <property type="entry name" value="ResIII"/>
    <property type="match status" value="1"/>
</dbReference>
<evidence type="ECO:0000256" key="1">
    <source>
        <dbReference type="SAM" id="MobiDB-lite"/>
    </source>
</evidence>
<gene>
    <name evidence="3" type="ORF">S06H3_20393</name>
</gene>
<dbReference type="GO" id="GO:0016787">
    <property type="term" value="F:hydrolase activity"/>
    <property type="evidence" value="ECO:0007669"/>
    <property type="project" value="InterPro"/>
</dbReference>
<organism evidence="3">
    <name type="scientific">marine sediment metagenome</name>
    <dbReference type="NCBI Taxonomy" id="412755"/>
    <lineage>
        <taxon>unclassified sequences</taxon>
        <taxon>metagenomes</taxon>
        <taxon>ecological metagenomes</taxon>
    </lineage>
</organism>
<dbReference type="EMBL" id="BARV01010555">
    <property type="protein sequence ID" value="GAI13781.1"/>
    <property type="molecule type" value="Genomic_DNA"/>
</dbReference>
<feature type="non-terminal residue" evidence="3">
    <location>
        <position position="163"/>
    </location>
</feature>
<comment type="caution">
    <text evidence="3">The sequence shown here is derived from an EMBL/GenBank/DDBJ whole genome shotgun (WGS) entry which is preliminary data.</text>
</comment>
<feature type="region of interest" description="Disordered" evidence="1">
    <location>
        <begin position="1"/>
        <end position="21"/>
    </location>
</feature>
<name>X1M6Q6_9ZZZZ</name>
<dbReference type="GO" id="GO:0005524">
    <property type="term" value="F:ATP binding"/>
    <property type="evidence" value="ECO:0007669"/>
    <property type="project" value="InterPro"/>
</dbReference>
<dbReference type="InterPro" id="IPR027417">
    <property type="entry name" value="P-loop_NTPase"/>
</dbReference>
<reference evidence="3" key="1">
    <citation type="journal article" date="2014" name="Front. Microbiol.">
        <title>High frequency of phylogenetically diverse reductive dehalogenase-homologous genes in deep subseafloor sedimentary metagenomes.</title>
        <authorList>
            <person name="Kawai M."/>
            <person name="Futagami T."/>
            <person name="Toyoda A."/>
            <person name="Takaki Y."/>
            <person name="Nishi S."/>
            <person name="Hori S."/>
            <person name="Arai W."/>
            <person name="Tsubouchi T."/>
            <person name="Morono Y."/>
            <person name="Uchiyama I."/>
            <person name="Ito T."/>
            <person name="Fujiyama A."/>
            <person name="Inagaki F."/>
            <person name="Takami H."/>
        </authorList>
    </citation>
    <scope>NUCLEOTIDE SEQUENCE</scope>
    <source>
        <strain evidence="3">Expedition CK06-06</strain>
    </source>
</reference>
<dbReference type="InterPro" id="IPR006935">
    <property type="entry name" value="Helicase/UvrB_N"/>
</dbReference>
<evidence type="ECO:0000259" key="2">
    <source>
        <dbReference type="Pfam" id="PF04851"/>
    </source>
</evidence>
<sequence length="163" mass="18589">MSDISQNVRERIEESNNPQQDAIDSILEGWQGERGDFIFPIIEGPPGTGKTRVGVLSAARYVLEYNRSQIAYLTYTNYSAEKTREDFTALGFDPEHVVRLTSNPREKDRRRGIIGCGSRLEGLTENDKRILRRAPILISTLYGSGRIFEVHKRPLIMIDEFSQ</sequence>
<proteinExistence type="predicted"/>
<dbReference type="Gene3D" id="3.40.50.300">
    <property type="entry name" value="P-loop containing nucleotide triphosphate hydrolases"/>
    <property type="match status" value="1"/>
</dbReference>